<gene>
    <name evidence="1" type="ORF">ND2E_3445</name>
</gene>
<evidence type="ECO:0008006" key="3">
    <source>
        <dbReference type="Google" id="ProtNLM"/>
    </source>
</evidence>
<sequence precursor="true">MPPVIVGVAAYAGATAASYAVATAVAIGIGAAVATYAVTEAMTPEMGSMDDGLGSDQSLTVGGVKPRRTIYGETVVSGGIVGYGTYTDDEEDKWHVMTIAIADHECENIDLHDIEGKGLNVSGLYSRYKIHSYLGTQTTACPIAKRYCDGWTSEHVGFGLSYVTLEVKIDPEFFPNGINNVRFKVKGKKLYDARLDSTMGGSGSHRFNDATTWEYSANPILATIDFIRFGGYKEQPSERFDWSDVAAQASACDEVVSFTDSNGQPASEPRFTCNGTLLKSQTPAASLNRLLSSAAAKMYNVAGKIYVKAGVYQGAPTLVLDKNNASAAISYKPHTPIKDRCNTVRTSFVNPKKYYQKTDATPTE</sequence>
<dbReference type="EMBL" id="JQED01000033">
    <property type="protein sequence ID" value="KGJ90634.1"/>
    <property type="molecule type" value="Genomic_DNA"/>
</dbReference>
<comment type="caution">
    <text evidence="1">The sequence shown here is derived from an EMBL/GenBank/DDBJ whole genome shotgun (WGS) entry which is preliminary data.</text>
</comment>
<name>A0A099KIL7_COLPS</name>
<accession>A0A099KIL7</accession>
<organism evidence="1 2">
    <name type="scientific">Colwellia psychrerythraea</name>
    <name type="common">Vibrio psychroerythus</name>
    <dbReference type="NCBI Taxonomy" id="28229"/>
    <lineage>
        <taxon>Bacteria</taxon>
        <taxon>Pseudomonadati</taxon>
        <taxon>Pseudomonadota</taxon>
        <taxon>Gammaproteobacteria</taxon>
        <taxon>Alteromonadales</taxon>
        <taxon>Colwelliaceae</taxon>
        <taxon>Colwellia</taxon>
    </lineage>
</organism>
<reference evidence="1 2" key="1">
    <citation type="submission" date="2014-08" db="EMBL/GenBank/DDBJ databases">
        <title>Genomic and Phenotypic Diversity of Colwellia psychrerythraea strains from Disparate Marine Basins.</title>
        <authorList>
            <person name="Techtmann S.M."/>
            <person name="Stelling S.C."/>
            <person name="Utturkar S.M."/>
            <person name="Alshibli N."/>
            <person name="Harris A."/>
            <person name="Brown S.D."/>
            <person name="Hazen T.C."/>
        </authorList>
    </citation>
    <scope>NUCLEOTIDE SEQUENCE [LARGE SCALE GENOMIC DNA]</scope>
    <source>
        <strain evidence="1 2">ND2E</strain>
    </source>
</reference>
<evidence type="ECO:0000313" key="1">
    <source>
        <dbReference type="EMBL" id="KGJ90634.1"/>
    </source>
</evidence>
<feature type="non-terminal residue" evidence="1">
    <location>
        <position position="364"/>
    </location>
</feature>
<dbReference type="Proteomes" id="UP000029843">
    <property type="component" value="Unassembled WGS sequence"/>
</dbReference>
<protein>
    <recommendedName>
        <fullName evidence="3">Tip attachment protein J domain-containing protein</fullName>
    </recommendedName>
</protein>
<dbReference type="AlphaFoldDB" id="A0A099KIL7"/>
<evidence type="ECO:0000313" key="2">
    <source>
        <dbReference type="Proteomes" id="UP000029843"/>
    </source>
</evidence>
<proteinExistence type="predicted"/>